<gene>
    <name evidence="1" type="ORF">EYH02_05505</name>
</gene>
<sequence>MYGYVYADPKVVEKFGDIRFWVPAALINIPSCRPRDFFLFDCYFCVKLRNPYLRVLLIKKVPRNFVIANTPSIDAPRIADIGGCSVHDIIKDLEIVRDELREGRDELLQMLVDSISKPKDLEITFWRWFRRKKYVIPATKLRSISLRIARDSLRSVLKGLCIDINSVSTSIPSIEVKQVYVLLVLSRREALVGIALGKKVDVSSIHTAILTEFQGLLDEVSRIVNAHRL</sequence>
<evidence type="ECO:0000313" key="2">
    <source>
        <dbReference type="Proteomes" id="UP000605805"/>
    </source>
</evidence>
<organism evidence="1 2">
    <name type="scientific">Ignisphaera aggregans</name>
    <dbReference type="NCBI Taxonomy" id="334771"/>
    <lineage>
        <taxon>Archaea</taxon>
        <taxon>Thermoproteota</taxon>
        <taxon>Thermoprotei</taxon>
        <taxon>Desulfurococcales</taxon>
        <taxon>Desulfurococcaceae</taxon>
        <taxon>Ignisphaera</taxon>
    </lineage>
</organism>
<reference evidence="1" key="1">
    <citation type="journal article" date="2020" name="ISME J.">
        <title>Gammaproteobacteria mediating utilization of methyl-, sulfur- and petroleum organic compounds in deep ocean hydrothermal plumes.</title>
        <authorList>
            <person name="Zhou Z."/>
            <person name="Liu Y."/>
            <person name="Pan J."/>
            <person name="Cron B.R."/>
            <person name="Toner B.M."/>
            <person name="Anantharaman K."/>
            <person name="Breier J.A."/>
            <person name="Dick G.J."/>
            <person name="Li M."/>
        </authorList>
    </citation>
    <scope>NUCLEOTIDE SEQUENCE</scope>
    <source>
        <strain evidence="1">SZUA-1435</strain>
    </source>
</reference>
<evidence type="ECO:0000313" key="1">
    <source>
        <dbReference type="EMBL" id="HIP57503.1"/>
    </source>
</evidence>
<comment type="caution">
    <text evidence="1">The sequence shown here is derived from an EMBL/GenBank/DDBJ whole genome shotgun (WGS) entry which is preliminary data.</text>
</comment>
<accession>A0A832Z463</accession>
<dbReference type="EMBL" id="DQTV01000109">
    <property type="protein sequence ID" value="HIP57503.1"/>
    <property type="molecule type" value="Genomic_DNA"/>
</dbReference>
<dbReference type="Proteomes" id="UP000605805">
    <property type="component" value="Unassembled WGS sequence"/>
</dbReference>
<name>A0A832Z463_9CREN</name>
<proteinExistence type="predicted"/>
<dbReference type="AlphaFoldDB" id="A0A832Z463"/>
<protein>
    <submittedName>
        <fullName evidence="1">Uncharacterized protein</fullName>
    </submittedName>
</protein>